<name>A0A4V3IPF8_9MICO</name>
<feature type="transmembrane region" description="Helical" evidence="1">
    <location>
        <begin position="37"/>
        <end position="58"/>
    </location>
</feature>
<reference evidence="2 3" key="1">
    <citation type="submission" date="2019-03" db="EMBL/GenBank/DDBJ databases">
        <title>Genomics of glacier-inhabiting Cryobacterium strains.</title>
        <authorList>
            <person name="Liu Q."/>
            <person name="Xin Y.-H."/>
        </authorList>
    </citation>
    <scope>NUCLEOTIDE SEQUENCE [LARGE SCALE GENOMIC DNA]</scope>
    <source>
        <strain evidence="2 3">TMT1-1</strain>
    </source>
</reference>
<protein>
    <submittedName>
        <fullName evidence="2">Uncharacterized protein</fullName>
    </submittedName>
</protein>
<evidence type="ECO:0000313" key="3">
    <source>
        <dbReference type="Proteomes" id="UP000298424"/>
    </source>
</evidence>
<keyword evidence="1" id="KW-0812">Transmembrane</keyword>
<organism evidence="2 3">
    <name type="scientific">Cryobacterium lyxosi</name>
    <dbReference type="NCBI Taxonomy" id="1259228"/>
    <lineage>
        <taxon>Bacteria</taxon>
        <taxon>Bacillati</taxon>
        <taxon>Actinomycetota</taxon>
        <taxon>Actinomycetes</taxon>
        <taxon>Micrococcales</taxon>
        <taxon>Microbacteriaceae</taxon>
        <taxon>Cryobacterium</taxon>
    </lineage>
</organism>
<keyword evidence="3" id="KW-1185">Reference proteome</keyword>
<keyword evidence="1" id="KW-0472">Membrane</keyword>
<keyword evidence="1" id="KW-1133">Transmembrane helix</keyword>
<dbReference type="RefSeq" id="WP_134571311.1">
    <property type="nucleotide sequence ID" value="NZ_SOGT01000002.1"/>
</dbReference>
<accession>A0A4V3IPF8</accession>
<dbReference type="Proteomes" id="UP000298424">
    <property type="component" value="Unassembled WGS sequence"/>
</dbReference>
<sequence>MSDIKKITPQSLSGVVLFVVILGVSIAIALLSDLNPVARGVIAIAAGIVAAAVSYALLASRRKKLGG</sequence>
<feature type="transmembrane region" description="Helical" evidence="1">
    <location>
        <begin position="12"/>
        <end position="31"/>
    </location>
</feature>
<comment type="caution">
    <text evidence="2">The sequence shown here is derived from an EMBL/GenBank/DDBJ whole genome shotgun (WGS) entry which is preliminary data.</text>
</comment>
<proteinExistence type="predicted"/>
<evidence type="ECO:0000256" key="1">
    <source>
        <dbReference type="SAM" id="Phobius"/>
    </source>
</evidence>
<dbReference type="EMBL" id="SOGT01000002">
    <property type="protein sequence ID" value="TFD28541.1"/>
    <property type="molecule type" value="Genomic_DNA"/>
</dbReference>
<gene>
    <name evidence="2" type="ORF">E3T27_01110</name>
</gene>
<dbReference type="AlphaFoldDB" id="A0A4V3IPF8"/>
<evidence type="ECO:0000313" key="2">
    <source>
        <dbReference type="EMBL" id="TFD28541.1"/>
    </source>
</evidence>